<dbReference type="Proteomes" id="UP000040576">
    <property type="component" value="Unassembled WGS sequence"/>
</dbReference>
<comment type="similarity">
    <text evidence="1">Belongs to the bacterial solute-binding protein 1 family.</text>
</comment>
<keyword evidence="6" id="KW-0564">Palmitate</keyword>
<evidence type="ECO:0000256" key="5">
    <source>
        <dbReference type="ARBA" id="ARBA00023136"/>
    </source>
</evidence>
<evidence type="ECO:0000256" key="6">
    <source>
        <dbReference type="ARBA" id="ARBA00023139"/>
    </source>
</evidence>
<evidence type="ECO:0000256" key="4">
    <source>
        <dbReference type="ARBA" id="ARBA00022729"/>
    </source>
</evidence>
<dbReference type="AlphaFoldDB" id="A0A090J5H8"/>
<dbReference type="RefSeq" id="WP_034773346.1">
    <property type="nucleotide sequence ID" value="NZ_CCRF01000102.1"/>
</dbReference>
<evidence type="ECO:0000256" key="3">
    <source>
        <dbReference type="ARBA" id="ARBA00022475"/>
    </source>
</evidence>
<sequence length="450" mass="50088">MNKKWFMVLFSIVLSIGVLAGCSGGSDEKASGGKDDKGSVYYLNFKPEIADQIKQMAKDFTKETGIKVTMTTAAGGTYESTLKAEISKSEAPTIFFINGPIGYSNWKDYTLDLSDSDIYSWLLDKDMAIKGDDGGVYGVPIAVEGYGIIYNKSIMNKYFSSANKSTEYTSMDEIKNFDALKAVVEDMTKLKDELGIEGVFSSTSLASGEQWRWTTHLANLPIYYEYKDKKANSLDKIDFTYGDNFKNIFDLYLNNSAVKPTLLGSKTTDDSMAEFALGKTAMVQNGNWAWNQIADVDGNVVKAEDIGFLPIYTGVEGEEHQGLAIGTENYLAINAKASKKDIEASKKFIDWMFNSEKGKDYVVNKFGFIPTFNTFGENEIPTDPLAQAVIADMGNKETTPVDWVFTTFPSENFKNEVGNSLLLYAQDQAKWEDVVKTFKKSWESEMSLKQ</sequence>
<dbReference type="Gene3D" id="3.40.190.10">
    <property type="entry name" value="Periplasmic binding protein-like II"/>
    <property type="match status" value="2"/>
</dbReference>
<dbReference type="GO" id="GO:0055085">
    <property type="term" value="P:transmembrane transport"/>
    <property type="evidence" value="ECO:0007669"/>
    <property type="project" value="InterPro"/>
</dbReference>
<feature type="chain" id="PRO_5044364480" evidence="8">
    <location>
        <begin position="21"/>
        <end position="450"/>
    </location>
</feature>
<evidence type="ECO:0000256" key="8">
    <source>
        <dbReference type="SAM" id="SignalP"/>
    </source>
</evidence>
<keyword evidence="3" id="KW-1003">Cell membrane</keyword>
<evidence type="ECO:0000256" key="2">
    <source>
        <dbReference type="ARBA" id="ARBA00022448"/>
    </source>
</evidence>
<reference evidence="9 12" key="1">
    <citation type="submission" date="2014-07" db="EMBL/GenBank/DDBJ databases">
        <authorList>
            <person name="Wibberg Daniel"/>
        </authorList>
    </citation>
    <scope>NUCLEOTIDE SEQUENCE [LARGE SCALE GENOMIC DNA]</scope>
</reference>
<dbReference type="EMBL" id="JXLU01000136">
    <property type="protein sequence ID" value="KIO70843.1"/>
    <property type="molecule type" value="Genomic_DNA"/>
</dbReference>
<evidence type="ECO:0000313" key="9">
    <source>
        <dbReference type="EMBL" id="CEE03180.1"/>
    </source>
</evidence>
<dbReference type="PROSITE" id="PS01037">
    <property type="entry name" value="SBP_BACTERIAL_1"/>
    <property type="match status" value="1"/>
</dbReference>
<dbReference type="PANTHER" id="PTHR43649">
    <property type="entry name" value="ARABINOSE-BINDING PROTEIN-RELATED"/>
    <property type="match status" value="1"/>
</dbReference>
<proteinExistence type="inferred from homology"/>
<accession>A0A090J5H8</accession>
<dbReference type="SUPFAM" id="SSF53850">
    <property type="entry name" value="Periplasmic binding protein-like II"/>
    <property type="match status" value="1"/>
</dbReference>
<evidence type="ECO:0000256" key="7">
    <source>
        <dbReference type="ARBA" id="ARBA00023288"/>
    </source>
</evidence>
<evidence type="ECO:0000313" key="10">
    <source>
        <dbReference type="EMBL" id="KIO70843.1"/>
    </source>
</evidence>
<dbReference type="OrthoDB" id="9763054at2"/>
<protein>
    <submittedName>
        <fullName evidence="9">Extracellular solute-binding protein</fullName>
    </submittedName>
</protein>
<name>A0A090J5H8_9BACI</name>
<dbReference type="EMBL" id="CCRF01000102">
    <property type="protein sequence ID" value="CEE03180.1"/>
    <property type="molecule type" value="Genomic_DNA"/>
</dbReference>
<dbReference type="PATRIC" id="fig|35841.7.peg.550"/>
<gene>
    <name evidence="10" type="ORF">B4167_1250</name>
    <name evidence="9" type="ORF">BT1A1_3399</name>
</gene>
<dbReference type="InterPro" id="IPR050490">
    <property type="entry name" value="Bact_solute-bd_prot1"/>
</dbReference>
<keyword evidence="12" id="KW-1185">Reference proteome</keyword>
<feature type="signal peptide" evidence="8">
    <location>
        <begin position="1"/>
        <end position="20"/>
    </location>
</feature>
<keyword evidence="2" id="KW-0813">Transport</keyword>
<dbReference type="InterPro" id="IPR006061">
    <property type="entry name" value="SBP_1_CS"/>
</dbReference>
<reference evidence="10 11" key="2">
    <citation type="submission" date="2015-01" db="EMBL/GenBank/DDBJ databases">
        <title>Draft Genome Sequences of Four Bacillus thermoamylovorans Strains, Isolated From Food Products.</title>
        <authorList>
            <person name="Krawcyk A.O."/>
            <person name="Berendsen E.M."/>
            <person name="Eijlander R.T."/>
            <person name="de Jong A."/>
            <person name="Wells-Bennik M."/>
            <person name="Kuipers O.P."/>
        </authorList>
    </citation>
    <scope>NUCLEOTIDE SEQUENCE [LARGE SCALE GENOMIC DNA]</scope>
    <source>
        <strain evidence="10 11">B4167</strain>
    </source>
</reference>
<evidence type="ECO:0000313" key="12">
    <source>
        <dbReference type="Proteomes" id="UP000040576"/>
    </source>
</evidence>
<dbReference type="Pfam" id="PF13416">
    <property type="entry name" value="SBP_bac_8"/>
    <property type="match status" value="1"/>
</dbReference>
<dbReference type="PROSITE" id="PS51257">
    <property type="entry name" value="PROKAR_LIPOPROTEIN"/>
    <property type="match status" value="1"/>
</dbReference>
<organism evidence="9 12">
    <name type="scientific">Caldibacillus thermoamylovorans</name>
    <dbReference type="NCBI Taxonomy" id="35841"/>
    <lineage>
        <taxon>Bacteria</taxon>
        <taxon>Bacillati</taxon>
        <taxon>Bacillota</taxon>
        <taxon>Bacilli</taxon>
        <taxon>Bacillales</taxon>
        <taxon>Bacillaceae</taxon>
        <taxon>Caldibacillus</taxon>
    </lineage>
</organism>
<dbReference type="InterPro" id="IPR006059">
    <property type="entry name" value="SBP"/>
</dbReference>
<keyword evidence="4 8" id="KW-0732">Signal</keyword>
<dbReference type="Proteomes" id="UP000032076">
    <property type="component" value="Unassembled WGS sequence"/>
</dbReference>
<keyword evidence="7" id="KW-0449">Lipoprotein</keyword>
<evidence type="ECO:0000256" key="1">
    <source>
        <dbReference type="ARBA" id="ARBA00008520"/>
    </source>
</evidence>
<evidence type="ECO:0000313" key="11">
    <source>
        <dbReference type="Proteomes" id="UP000032076"/>
    </source>
</evidence>
<dbReference type="PANTHER" id="PTHR43649:SF33">
    <property type="entry name" value="POLYGALACTURONAN_RHAMNOGALACTURONAN-BINDING PROTEIN YTCQ"/>
    <property type="match status" value="1"/>
</dbReference>
<keyword evidence="5" id="KW-0472">Membrane</keyword>